<dbReference type="GO" id="GO:0003676">
    <property type="term" value="F:nucleic acid binding"/>
    <property type="evidence" value="ECO:0007669"/>
    <property type="project" value="InterPro"/>
</dbReference>
<proteinExistence type="predicted"/>
<evidence type="ECO:0000313" key="1">
    <source>
        <dbReference type="EMBL" id="CAI9782830.1"/>
    </source>
</evidence>
<dbReference type="Proteomes" id="UP000834106">
    <property type="component" value="Chromosome 19"/>
</dbReference>
<dbReference type="PANTHER" id="PTHR47723:SF19">
    <property type="entry name" value="POLYNUCLEOTIDYL TRANSFERASE, RIBONUCLEASE H-LIKE SUPERFAMILY PROTEIN"/>
    <property type="match status" value="1"/>
</dbReference>
<reference evidence="1" key="1">
    <citation type="submission" date="2023-05" db="EMBL/GenBank/DDBJ databases">
        <authorList>
            <person name="Huff M."/>
        </authorList>
    </citation>
    <scope>NUCLEOTIDE SEQUENCE</scope>
</reference>
<organism evidence="1 2">
    <name type="scientific">Fraxinus pennsylvanica</name>
    <dbReference type="NCBI Taxonomy" id="56036"/>
    <lineage>
        <taxon>Eukaryota</taxon>
        <taxon>Viridiplantae</taxon>
        <taxon>Streptophyta</taxon>
        <taxon>Embryophyta</taxon>
        <taxon>Tracheophyta</taxon>
        <taxon>Spermatophyta</taxon>
        <taxon>Magnoliopsida</taxon>
        <taxon>eudicotyledons</taxon>
        <taxon>Gunneridae</taxon>
        <taxon>Pentapetalae</taxon>
        <taxon>asterids</taxon>
        <taxon>lamiids</taxon>
        <taxon>Lamiales</taxon>
        <taxon>Oleaceae</taxon>
        <taxon>Oleeae</taxon>
        <taxon>Fraxinus</taxon>
    </lineage>
</organism>
<accession>A0AAD2ECK3</accession>
<keyword evidence="2" id="KW-1185">Reference proteome</keyword>
<evidence type="ECO:0000313" key="2">
    <source>
        <dbReference type="Proteomes" id="UP000834106"/>
    </source>
</evidence>
<name>A0AAD2ECK3_9LAMI</name>
<protein>
    <recommendedName>
        <fullName evidence="3">RNase H type-1 domain-containing protein</fullName>
    </recommendedName>
</protein>
<dbReference type="InterPro" id="IPR012337">
    <property type="entry name" value="RNaseH-like_sf"/>
</dbReference>
<dbReference type="AlphaFoldDB" id="A0AAD2ECK3"/>
<evidence type="ECO:0008006" key="3">
    <source>
        <dbReference type="Google" id="ProtNLM"/>
    </source>
</evidence>
<dbReference type="InterPro" id="IPR044730">
    <property type="entry name" value="RNase_H-like_dom_plant"/>
</dbReference>
<dbReference type="CDD" id="cd06222">
    <property type="entry name" value="RNase_H_like"/>
    <property type="match status" value="1"/>
</dbReference>
<sequence>MCSKERKPTLLVSWRKLAASWVKLNVDGSCFRNLGPCGGKGVIQDHYGNLVAGFFVTYGYGKNSEAELRAVMTGIGEKSEKLKALEVEVIECSKYLPNNDANLKRRREETQMEVQADISFSQHRLLWKTIYIVEIIENLKSLTVENASL</sequence>
<dbReference type="SUPFAM" id="SSF53098">
    <property type="entry name" value="Ribonuclease H-like"/>
    <property type="match status" value="1"/>
</dbReference>
<gene>
    <name evidence="1" type="ORF">FPE_LOCUS30260</name>
</gene>
<dbReference type="InterPro" id="IPR036397">
    <property type="entry name" value="RNaseH_sf"/>
</dbReference>
<dbReference type="PANTHER" id="PTHR47723">
    <property type="entry name" value="OS05G0353850 PROTEIN"/>
    <property type="match status" value="1"/>
</dbReference>
<dbReference type="EMBL" id="OU503054">
    <property type="protein sequence ID" value="CAI9782830.1"/>
    <property type="molecule type" value="Genomic_DNA"/>
</dbReference>
<dbReference type="InterPro" id="IPR053151">
    <property type="entry name" value="RNase_H-like"/>
</dbReference>
<dbReference type="Gene3D" id="3.30.420.10">
    <property type="entry name" value="Ribonuclease H-like superfamily/Ribonuclease H"/>
    <property type="match status" value="1"/>
</dbReference>